<dbReference type="AlphaFoldDB" id="A0A9X2GF04"/>
<dbReference type="SMART" id="SM00220">
    <property type="entry name" value="S_TKc"/>
    <property type="match status" value="1"/>
</dbReference>
<dbReference type="Gene3D" id="3.30.200.20">
    <property type="entry name" value="Phosphorylase Kinase, domain 1"/>
    <property type="match status" value="1"/>
</dbReference>
<dbReference type="InterPro" id="IPR011009">
    <property type="entry name" value="Kinase-like_dom_sf"/>
</dbReference>
<sequence>MSVSEEFQGSVLAGRYRLLVELGRGGMGRVWRGHDELLDRPVAIKEVTLDERPQPEREALLGRTMSEARLAARLSHPHIAAVYDVVVDDGRPWIVLQLVRAPTLADVLAERGPLPPADVARIGLQVLDALQAAHSAGIVHRDVKPANILLDTGGRHAVLTDFGLATDLEQPVQVGLTQTGVVVGTPAYIAPERAHGAAASPEGDLWSLGVTLFTAVEGHCPFEQGSALATISAVLTADPAPFEHAGPLAPLLTGLLAKDPARRTGIADARRHLHRIITLPTRRPPARAGTLPPAAHPPPTGAMRPPAAQPPATDPALPPVADPPPSPTAQQPAARPAPFPVTGDVLAPAGQPPAAGVVLPVSGPPPVTGAVLLPASARSLAAPLFPAPSPSEGHTSDPSSEPPVEAEPVGGRSGGRLARPAAAVSVLIAGVLTATSWAGGPADERPSADRPATTSMPAPVQPTSVVQAQPVAIKRDAPATRPRTERPAPAATTNALPPGQAKKVTGKSRDAKHVHKLRSPGKGHGKGRK</sequence>
<feature type="compositionally biased region" description="Pro residues" evidence="8">
    <location>
        <begin position="307"/>
        <end position="327"/>
    </location>
</feature>
<dbReference type="CDD" id="cd14014">
    <property type="entry name" value="STKc_PknB_like"/>
    <property type="match status" value="1"/>
</dbReference>
<evidence type="ECO:0000256" key="2">
    <source>
        <dbReference type="ARBA" id="ARBA00022527"/>
    </source>
</evidence>
<keyword evidence="2" id="KW-0723">Serine/threonine-protein kinase</keyword>
<evidence type="ECO:0000256" key="7">
    <source>
        <dbReference type="PROSITE-ProRule" id="PRU10141"/>
    </source>
</evidence>
<feature type="region of interest" description="Disordered" evidence="8">
    <location>
        <begin position="382"/>
        <end position="416"/>
    </location>
</feature>
<dbReference type="Gene3D" id="1.10.510.10">
    <property type="entry name" value="Transferase(Phosphotransferase) domain 1"/>
    <property type="match status" value="1"/>
</dbReference>
<keyword evidence="5" id="KW-0418">Kinase</keyword>
<evidence type="ECO:0000256" key="6">
    <source>
        <dbReference type="ARBA" id="ARBA00022840"/>
    </source>
</evidence>
<dbReference type="SUPFAM" id="SSF56112">
    <property type="entry name" value="Protein kinase-like (PK-like)"/>
    <property type="match status" value="1"/>
</dbReference>
<dbReference type="Pfam" id="PF00069">
    <property type="entry name" value="Pkinase"/>
    <property type="match status" value="1"/>
</dbReference>
<keyword evidence="6 7" id="KW-0067">ATP-binding</keyword>
<dbReference type="EC" id="2.7.11.1" evidence="1"/>
<feature type="compositionally biased region" description="Basic residues" evidence="8">
    <location>
        <begin position="504"/>
        <end position="529"/>
    </location>
</feature>
<feature type="compositionally biased region" description="Low complexity" evidence="8">
    <location>
        <begin position="487"/>
        <end position="498"/>
    </location>
</feature>
<keyword evidence="11" id="KW-1185">Reference proteome</keyword>
<dbReference type="RefSeq" id="WP_253745030.1">
    <property type="nucleotide sequence ID" value="NZ_BAABKA010000018.1"/>
</dbReference>
<dbReference type="EMBL" id="JAMZEB010000002">
    <property type="protein sequence ID" value="MCP2357929.1"/>
    <property type="molecule type" value="Genomic_DNA"/>
</dbReference>
<feature type="compositionally biased region" description="Polar residues" evidence="8">
    <location>
        <begin position="452"/>
        <end position="467"/>
    </location>
</feature>
<evidence type="ECO:0000256" key="8">
    <source>
        <dbReference type="SAM" id="MobiDB-lite"/>
    </source>
</evidence>
<dbReference type="InterPro" id="IPR000719">
    <property type="entry name" value="Prot_kinase_dom"/>
</dbReference>
<organism evidence="10 11">
    <name type="scientific">Nonomuraea thailandensis</name>
    <dbReference type="NCBI Taxonomy" id="1188745"/>
    <lineage>
        <taxon>Bacteria</taxon>
        <taxon>Bacillati</taxon>
        <taxon>Actinomycetota</taxon>
        <taxon>Actinomycetes</taxon>
        <taxon>Streptosporangiales</taxon>
        <taxon>Streptosporangiaceae</taxon>
        <taxon>Nonomuraea</taxon>
    </lineage>
</organism>
<evidence type="ECO:0000313" key="11">
    <source>
        <dbReference type="Proteomes" id="UP001139648"/>
    </source>
</evidence>
<evidence type="ECO:0000256" key="1">
    <source>
        <dbReference type="ARBA" id="ARBA00012513"/>
    </source>
</evidence>
<keyword evidence="4 7" id="KW-0547">Nucleotide-binding</keyword>
<evidence type="ECO:0000256" key="4">
    <source>
        <dbReference type="ARBA" id="ARBA00022741"/>
    </source>
</evidence>
<reference evidence="10" key="1">
    <citation type="submission" date="2022-06" db="EMBL/GenBank/DDBJ databases">
        <title>Sequencing the genomes of 1000 actinobacteria strains.</title>
        <authorList>
            <person name="Klenk H.-P."/>
        </authorList>
    </citation>
    <scope>NUCLEOTIDE SEQUENCE</scope>
    <source>
        <strain evidence="10">DSM 46694</strain>
    </source>
</reference>
<feature type="binding site" evidence="7">
    <location>
        <position position="45"/>
    </location>
    <ligand>
        <name>ATP</name>
        <dbReference type="ChEBI" id="CHEBI:30616"/>
    </ligand>
</feature>
<dbReference type="GO" id="GO:0004674">
    <property type="term" value="F:protein serine/threonine kinase activity"/>
    <property type="evidence" value="ECO:0007669"/>
    <property type="project" value="UniProtKB-KW"/>
</dbReference>
<feature type="region of interest" description="Disordered" evidence="8">
    <location>
        <begin position="434"/>
        <end position="529"/>
    </location>
</feature>
<feature type="compositionally biased region" description="Basic and acidic residues" evidence="8">
    <location>
        <begin position="473"/>
        <end position="486"/>
    </location>
</feature>
<dbReference type="PROSITE" id="PS00108">
    <property type="entry name" value="PROTEIN_KINASE_ST"/>
    <property type="match status" value="1"/>
</dbReference>
<evidence type="ECO:0000313" key="10">
    <source>
        <dbReference type="EMBL" id="MCP2357929.1"/>
    </source>
</evidence>
<feature type="domain" description="Protein kinase" evidence="9">
    <location>
        <begin position="16"/>
        <end position="277"/>
    </location>
</feature>
<dbReference type="PANTHER" id="PTHR43289">
    <property type="entry name" value="MITOGEN-ACTIVATED PROTEIN KINASE KINASE KINASE 20-RELATED"/>
    <property type="match status" value="1"/>
</dbReference>
<comment type="caution">
    <text evidence="10">The sequence shown here is derived from an EMBL/GenBank/DDBJ whole genome shotgun (WGS) entry which is preliminary data.</text>
</comment>
<dbReference type="PROSITE" id="PS00107">
    <property type="entry name" value="PROTEIN_KINASE_ATP"/>
    <property type="match status" value="1"/>
</dbReference>
<evidence type="ECO:0000256" key="3">
    <source>
        <dbReference type="ARBA" id="ARBA00022679"/>
    </source>
</evidence>
<protein>
    <recommendedName>
        <fullName evidence="1">non-specific serine/threonine protein kinase</fullName>
        <ecNumber evidence="1">2.7.11.1</ecNumber>
    </recommendedName>
</protein>
<evidence type="ECO:0000259" key="9">
    <source>
        <dbReference type="PROSITE" id="PS50011"/>
    </source>
</evidence>
<dbReference type="GO" id="GO:0005524">
    <property type="term" value="F:ATP binding"/>
    <property type="evidence" value="ECO:0007669"/>
    <property type="project" value="UniProtKB-UniRule"/>
</dbReference>
<gene>
    <name evidence="10" type="ORF">HD597_004949</name>
</gene>
<accession>A0A9X2GF04</accession>
<proteinExistence type="predicted"/>
<dbReference type="Proteomes" id="UP001139648">
    <property type="component" value="Unassembled WGS sequence"/>
</dbReference>
<feature type="compositionally biased region" description="Low complexity" evidence="8">
    <location>
        <begin position="398"/>
        <end position="409"/>
    </location>
</feature>
<dbReference type="InterPro" id="IPR017441">
    <property type="entry name" value="Protein_kinase_ATP_BS"/>
</dbReference>
<dbReference type="InterPro" id="IPR008271">
    <property type="entry name" value="Ser/Thr_kinase_AS"/>
</dbReference>
<name>A0A9X2GF04_9ACTN</name>
<feature type="region of interest" description="Disordered" evidence="8">
    <location>
        <begin position="276"/>
        <end position="348"/>
    </location>
</feature>
<evidence type="ECO:0000256" key="5">
    <source>
        <dbReference type="ARBA" id="ARBA00022777"/>
    </source>
</evidence>
<dbReference type="PROSITE" id="PS50011">
    <property type="entry name" value="PROTEIN_KINASE_DOM"/>
    <property type="match status" value="1"/>
</dbReference>
<keyword evidence="3" id="KW-0808">Transferase</keyword>
<dbReference type="PANTHER" id="PTHR43289:SF6">
    <property type="entry name" value="SERINE_THREONINE-PROTEIN KINASE NEKL-3"/>
    <property type="match status" value="1"/>
</dbReference>